<dbReference type="RefSeq" id="WP_102248110.1">
    <property type="nucleotide sequence ID" value="NZ_CP025682.1"/>
</dbReference>
<keyword evidence="4" id="KW-1185">Reference proteome</keyword>
<evidence type="ECO:0000313" key="4">
    <source>
        <dbReference type="Proteomes" id="UP000242205"/>
    </source>
</evidence>
<evidence type="ECO:0008006" key="5">
    <source>
        <dbReference type="Google" id="ProtNLM"/>
    </source>
</evidence>
<keyword evidence="2" id="KW-0732">Signal</keyword>
<dbReference type="PROSITE" id="PS51257">
    <property type="entry name" value="PROKAR_LIPOPROTEIN"/>
    <property type="match status" value="1"/>
</dbReference>
<feature type="compositionally biased region" description="Low complexity" evidence="1">
    <location>
        <begin position="23"/>
        <end position="38"/>
    </location>
</feature>
<evidence type="ECO:0000313" key="3">
    <source>
        <dbReference type="EMBL" id="AUN96066.1"/>
    </source>
</evidence>
<dbReference type="AlphaFoldDB" id="A0A2I6S9X7"/>
<sequence>MLRTVSVAVILAALLSACAMPPTSAPAPDATQATPTLPRFEGARPPAPGQARIYVFRPKFEDQALRHEAPVLRVGHAGITALPEATYAEIQVPPGRHTLSMIPSEGGSDLWRTSMTLQLGRDSITYLAVWMDDGFEQGGSAAQAAETVLLVLPVGDPAETAARLRVERLAPAQAENILSRCCGRVYPPPLPERARR</sequence>
<evidence type="ECO:0000256" key="2">
    <source>
        <dbReference type="SAM" id="SignalP"/>
    </source>
</evidence>
<proteinExistence type="predicted"/>
<evidence type="ECO:0000256" key="1">
    <source>
        <dbReference type="SAM" id="MobiDB-lite"/>
    </source>
</evidence>
<protein>
    <recommendedName>
        <fullName evidence="5">DUF2846 domain-containing protein</fullName>
    </recommendedName>
</protein>
<reference evidence="3 4" key="1">
    <citation type="submission" date="2018-01" db="EMBL/GenBank/DDBJ databases">
        <authorList>
            <person name="Fu G.-Y."/>
        </authorList>
    </citation>
    <scope>NUCLEOTIDE SEQUENCE [LARGE SCALE GENOMIC DNA]</scope>
    <source>
        <strain evidence="3 4">SY39</strain>
    </source>
</reference>
<organism evidence="3 4">
    <name type="scientific">Pseudazoarcus pumilus</name>
    <dbReference type="NCBI Taxonomy" id="2067960"/>
    <lineage>
        <taxon>Bacteria</taxon>
        <taxon>Pseudomonadati</taxon>
        <taxon>Pseudomonadota</taxon>
        <taxon>Betaproteobacteria</taxon>
        <taxon>Rhodocyclales</taxon>
        <taxon>Zoogloeaceae</taxon>
        <taxon>Pseudazoarcus</taxon>
    </lineage>
</organism>
<name>A0A2I6S9X7_9RHOO</name>
<gene>
    <name evidence="3" type="ORF">C0099_14630</name>
</gene>
<feature type="signal peptide" evidence="2">
    <location>
        <begin position="1"/>
        <end position="19"/>
    </location>
</feature>
<dbReference type="EMBL" id="CP025682">
    <property type="protein sequence ID" value="AUN96066.1"/>
    <property type="molecule type" value="Genomic_DNA"/>
</dbReference>
<dbReference type="Proteomes" id="UP000242205">
    <property type="component" value="Chromosome"/>
</dbReference>
<accession>A0A2I6S9X7</accession>
<dbReference type="KEGG" id="atw:C0099_14630"/>
<feature type="chain" id="PRO_5014447930" description="DUF2846 domain-containing protein" evidence="2">
    <location>
        <begin position="20"/>
        <end position="196"/>
    </location>
</feature>
<feature type="region of interest" description="Disordered" evidence="1">
    <location>
        <begin position="23"/>
        <end position="44"/>
    </location>
</feature>